<protein>
    <recommendedName>
        <fullName evidence="3">Resolvase/invertase-type recombinase catalytic domain-containing protein</fullName>
    </recommendedName>
</protein>
<dbReference type="EMBL" id="CALBWS010000030">
    <property type="protein sequence ID" value="CAH2716680.1"/>
    <property type="molecule type" value="Genomic_DNA"/>
</dbReference>
<name>A0ABM9EVF6_9BACI</name>
<gene>
    <name evidence="1" type="ORF">BACCIP111895_03867</name>
</gene>
<proteinExistence type="predicted"/>
<accession>A0ABM9EVF6</accession>
<comment type="caution">
    <text evidence="1">The sequence shown here is derived from an EMBL/GenBank/DDBJ whole genome shotgun (WGS) entry which is preliminary data.</text>
</comment>
<sequence>MCKGQSERIVLFAVQKGNLEEMASKRDVLLKGNQKRGSEKGRTQRLFFHSLLLLVKLKDDLTITLRFADIT</sequence>
<dbReference type="Proteomes" id="UP000838308">
    <property type="component" value="Unassembled WGS sequence"/>
</dbReference>
<evidence type="ECO:0008006" key="3">
    <source>
        <dbReference type="Google" id="ProtNLM"/>
    </source>
</evidence>
<organism evidence="1 2">
    <name type="scientific">Neobacillus rhizosphaerae</name>
    <dbReference type="NCBI Taxonomy" id="2880965"/>
    <lineage>
        <taxon>Bacteria</taxon>
        <taxon>Bacillati</taxon>
        <taxon>Bacillota</taxon>
        <taxon>Bacilli</taxon>
        <taxon>Bacillales</taxon>
        <taxon>Bacillaceae</taxon>
        <taxon>Neobacillus</taxon>
    </lineage>
</organism>
<evidence type="ECO:0000313" key="2">
    <source>
        <dbReference type="Proteomes" id="UP000838308"/>
    </source>
</evidence>
<reference evidence="1" key="1">
    <citation type="submission" date="2022-04" db="EMBL/GenBank/DDBJ databases">
        <authorList>
            <person name="Criscuolo A."/>
        </authorList>
    </citation>
    <scope>NUCLEOTIDE SEQUENCE</scope>
    <source>
        <strain evidence="1">CIP111895</strain>
    </source>
</reference>
<keyword evidence="2" id="KW-1185">Reference proteome</keyword>
<evidence type="ECO:0000313" key="1">
    <source>
        <dbReference type="EMBL" id="CAH2716680.1"/>
    </source>
</evidence>